<dbReference type="Gene3D" id="2.70.70.10">
    <property type="entry name" value="Glucose Permease (Domain IIA)"/>
    <property type="match status" value="1"/>
</dbReference>
<gene>
    <name evidence="1" type="ORF">FSO04_37210</name>
</gene>
<dbReference type="PANTHER" id="PTHR21666">
    <property type="entry name" value="PEPTIDASE-RELATED"/>
    <property type="match status" value="1"/>
</dbReference>
<proteinExistence type="predicted"/>
<evidence type="ECO:0000313" key="1">
    <source>
        <dbReference type="EMBL" id="KAE8754917.1"/>
    </source>
</evidence>
<dbReference type="Gene3D" id="1.10.530.10">
    <property type="match status" value="1"/>
</dbReference>
<dbReference type="InterPro" id="IPR023346">
    <property type="entry name" value="Lysozyme-like_dom_sf"/>
</dbReference>
<dbReference type="PANTHER" id="PTHR21666:SF290">
    <property type="entry name" value="PEPTIDASE M23 DOMAIN PROTEIN"/>
    <property type="match status" value="1"/>
</dbReference>
<dbReference type="SUPFAM" id="SSF51261">
    <property type="entry name" value="Duplicated hybrid motif"/>
    <property type="match status" value="1"/>
</dbReference>
<protein>
    <submittedName>
        <fullName evidence="1">Peptidoglycan DD-metalloendopeptidase family protein</fullName>
    </submittedName>
</protein>
<comment type="caution">
    <text evidence="1">The sequence shown here is derived from an EMBL/GenBank/DDBJ whole genome shotgun (WGS) entry which is preliminary data.</text>
</comment>
<accession>A0A6N6W2N3</accession>
<dbReference type="InterPro" id="IPR011055">
    <property type="entry name" value="Dup_hybrid_motif"/>
</dbReference>
<reference evidence="1 2" key="1">
    <citation type="journal article" date="2020" name="Int. J. Syst. Evol. Microbiol.">
        <title>Paraburkholderia madseniana sp. nov., a phenolic acid-degrading bacterium isolated from acidic forest soil.</title>
        <authorList>
            <person name="Wilhelm R.C."/>
            <person name="Murphy S.J.L."/>
            <person name="Feriancek N.M."/>
            <person name="Karasz D.C."/>
            <person name="DeRito C.M."/>
            <person name="Newman J.D."/>
            <person name="Buckley D.H."/>
        </authorList>
    </citation>
    <scope>NUCLEOTIDE SEQUENCE [LARGE SCALE GENOMIC DNA]</scope>
    <source>
        <strain evidence="1 2">RP11</strain>
    </source>
</reference>
<sequence>MLISPPFLPPIPGHEMDSAEAGNTIVPDHDVCAAGMQECAPGNGAYPVSYNLGWHGGTHLIAPRDAHGTAAPVRAIANGTIVYARQTDASEKPALSYRNVRTDDGCVVIKHSTEIGDGDSAKVSFFSIYMHLQTVISSLVAGRKVYRKDVIGIAGQVYGQTGQIHFEIVCNQADLEKLIGRNTGPLTVATGRKDAIYGDIWFRVPKGIPVFENREPHPYRLDDREPPPCAIITPQAARTTEQDYVIRMRYQRGECTLTTFRKDDDGQYVVFASQACDSGYEYGLYREANRLSAKYVELNQSMGCAYAVVPTPCTIYEILRFGRTVGTDALPAGGKFGHWRKITTPEAVGWVNLNFAGIGVYSDADFPHWAGWGLIDDDTMAKSLCGSPTIRRWLDVNGDGHVSHTEAAQGLHIDAVRTRLSKAICKFPIEWSRNEDFIDRRWGWLKESSESLPVALPANDFVLLKAHIQALAFWEEIHDPHLPRAGQCWHLPPKAFIEHFRKCGWLSASELSQCLPRTSLSGNIPWNVAFERGSTHAKPINLIYRKFLNESRIRLVHFLAQTHIETDVLRTMVEDSTGYGCAYGPFYGRGYLQLTWPFNYDAYRRYRGVPNHAVSAYVDPRITSTSTHVWADGAAAQRWSSRFDPHIVAADPIHAAESAAMYWLGKTFRGKHNINRAADLGTSPAVVGFISWLVNGGGNGYANRQQFAPLLAEVLLDQPRRADSGPLRYPPLLPPGSPVLCSTFPPAAVPSTQTVTITYVAQKP</sequence>
<name>A0A6N6W2N3_9BURK</name>
<dbReference type="AlphaFoldDB" id="A0A6N6W2N3"/>
<evidence type="ECO:0000313" key="2">
    <source>
        <dbReference type="Proteomes" id="UP000463700"/>
    </source>
</evidence>
<dbReference type="EMBL" id="VOSW01000106">
    <property type="protein sequence ID" value="KAE8754917.1"/>
    <property type="molecule type" value="Genomic_DNA"/>
</dbReference>
<dbReference type="GO" id="GO:0004222">
    <property type="term" value="F:metalloendopeptidase activity"/>
    <property type="evidence" value="ECO:0007669"/>
    <property type="project" value="TreeGrafter"/>
</dbReference>
<dbReference type="CDD" id="cd12797">
    <property type="entry name" value="M23_peptidase"/>
    <property type="match status" value="1"/>
</dbReference>
<organism evidence="1 2">
    <name type="scientific">Paraburkholderia madseniana</name>
    <dbReference type="NCBI Taxonomy" id="2599607"/>
    <lineage>
        <taxon>Bacteria</taxon>
        <taxon>Pseudomonadati</taxon>
        <taxon>Pseudomonadota</taxon>
        <taxon>Betaproteobacteria</taxon>
        <taxon>Burkholderiales</taxon>
        <taxon>Burkholderiaceae</taxon>
        <taxon>Paraburkholderia</taxon>
    </lineage>
</organism>
<dbReference type="SUPFAM" id="SSF53955">
    <property type="entry name" value="Lysozyme-like"/>
    <property type="match status" value="1"/>
</dbReference>
<dbReference type="OrthoDB" id="1242806at2"/>
<dbReference type="InterPro" id="IPR050570">
    <property type="entry name" value="Cell_wall_metabolism_enzyme"/>
</dbReference>
<dbReference type="Proteomes" id="UP000463700">
    <property type="component" value="Unassembled WGS sequence"/>
</dbReference>